<dbReference type="Proteomes" id="UP000053586">
    <property type="component" value="Unassembled WGS sequence"/>
</dbReference>
<accession>H5TBV4</accession>
<dbReference type="AlphaFoldDB" id="H5TBV4"/>
<gene>
    <name evidence="1" type="ORF">GPUN_1664</name>
</gene>
<reference evidence="1 2" key="2">
    <citation type="journal article" date="2017" name="Antonie Van Leeuwenhoek">
        <title>Rhizobium rhizosphaerae sp. nov., a novel species isolated from rice rhizosphere.</title>
        <authorList>
            <person name="Zhao J.J."/>
            <person name="Zhang J."/>
            <person name="Zhang R.J."/>
            <person name="Zhang C.W."/>
            <person name="Yin H.Q."/>
            <person name="Zhang X.X."/>
        </authorList>
    </citation>
    <scope>NUCLEOTIDE SEQUENCE [LARGE SCALE GENOMIC DNA]</scope>
    <source>
        <strain evidence="1 2">ACAM 611</strain>
    </source>
</reference>
<name>H5TBV4_9ALTE</name>
<proteinExistence type="predicted"/>
<dbReference type="EMBL" id="BAET01000014">
    <property type="protein sequence ID" value="GAB55781.1"/>
    <property type="molecule type" value="Genomic_DNA"/>
</dbReference>
<evidence type="ECO:0000313" key="1">
    <source>
        <dbReference type="EMBL" id="GAB55781.1"/>
    </source>
</evidence>
<organism evidence="1 2">
    <name type="scientific">Glaciecola punicea ACAM 611</name>
    <dbReference type="NCBI Taxonomy" id="1121923"/>
    <lineage>
        <taxon>Bacteria</taxon>
        <taxon>Pseudomonadati</taxon>
        <taxon>Pseudomonadota</taxon>
        <taxon>Gammaproteobacteria</taxon>
        <taxon>Alteromonadales</taxon>
        <taxon>Alteromonadaceae</taxon>
        <taxon>Glaciecola</taxon>
    </lineage>
</organism>
<sequence>MIQRFECQVFELHCYGQLANTSGFSFDAGTLCKVVCQCQF</sequence>
<evidence type="ECO:0000313" key="2">
    <source>
        <dbReference type="Proteomes" id="UP000053586"/>
    </source>
</evidence>
<reference evidence="1 2" key="1">
    <citation type="journal article" date="2012" name="J. Bacteriol.">
        <title>Genome sequence of proteorhodopsin-containing sea ice bacterium Glaciecola punicea ACAM 611T.</title>
        <authorList>
            <person name="Qin Q.-L."/>
            <person name="Xie B.-B."/>
            <person name="Shu Y.-L."/>
            <person name="Rong J.-C."/>
            <person name="Zhao D.-L."/>
            <person name="Zhang X.-Y."/>
            <person name="Chen X.-L."/>
            <person name="Zhou B.-C."/>
            <person name="Zhanga Y.-Z."/>
        </authorList>
    </citation>
    <scope>NUCLEOTIDE SEQUENCE [LARGE SCALE GENOMIC DNA]</scope>
    <source>
        <strain evidence="1 2">ACAM 611</strain>
    </source>
</reference>
<comment type="caution">
    <text evidence="1">The sequence shown here is derived from an EMBL/GenBank/DDBJ whole genome shotgun (WGS) entry which is preliminary data.</text>
</comment>
<keyword evidence="2" id="KW-1185">Reference proteome</keyword>
<protein>
    <submittedName>
        <fullName evidence="1">Uncharacterized protein</fullName>
    </submittedName>
</protein>